<name>A0A7W3LJF5_ACTNM</name>
<dbReference type="Proteomes" id="UP000572680">
    <property type="component" value="Unassembled WGS sequence"/>
</dbReference>
<comment type="caution">
    <text evidence="1">The sequence shown here is derived from an EMBL/GenBank/DDBJ whole genome shotgun (WGS) entry which is preliminary data.</text>
</comment>
<dbReference type="RefSeq" id="WP_220508880.1">
    <property type="nucleotide sequence ID" value="NZ_BAAALP010000003.1"/>
</dbReference>
<evidence type="ECO:0000313" key="1">
    <source>
        <dbReference type="EMBL" id="MBA8949193.1"/>
    </source>
</evidence>
<proteinExistence type="predicted"/>
<gene>
    <name evidence="1" type="ORF">HNR61_000791</name>
</gene>
<reference evidence="1 2" key="1">
    <citation type="submission" date="2020-08" db="EMBL/GenBank/DDBJ databases">
        <title>Genomic Encyclopedia of Type Strains, Phase IV (KMG-IV): sequencing the most valuable type-strain genomes for metagenomic binning, comparative biology and taxonomic classification.</title>
        <authorList>
            <person name="Goeker M."/>
        </authorList>
    </citation>
    <scope>NUCLEOTIDE SEQUENCE [LARGE SCALE GENOMIC DNA]</scope>
    <source>
        <strain evidence="1 2">DSM 44197</strain>
    </source>
</reference>
<organism evidence="1 2">
    <name type="scientific">Actinomadura namibiensis</name>
    <dbReference type="NCBI Taxonomy" id="182080"/>
    <lineage>
        <taxon>Bacteria</taxon>
        <taxon>Bacillati</taxon>
        <taxon>Actinomycetota</taxon>
        <taxon>Actinomycetes</taxon>
        <taxon>Streptosporangiales</taxon>
        <taxon>Thermomonosporaceae</taxon>
        <taxon>Actinomadura</taxon>
    </lineage>
</organism>
<dbReference type="EMBL" id="JACJIA010000001">
    <property type="protein sequence ID" value="MBA8949193.1"/>
    <property type="molecule type" value="Genomic_DNA"/>
</dbReference>
<dbReference type="AlphaFoldDB" id="A0A7W3LJF5"/>
<sequence length="141" mass="15304">MAPTPERTRPRRAEVREAVAQALEESAFHAARGVRPAAQRVDPPRVGVAVARLVDVTRRELLTFDDPSGCVVQGVPERLLTHAADCVHRAVARVPAVRQITSPQGLAHDAELGTIPWRDGGQARLIRQIPFRLGCSTAGRP</sequence>
<accession>A0A7W3LJF5</accession>
<evidence type="ECO:0000313" key="2">
    <source>
        <dbReference type="Proteomes" id="UP000572680"/>
    </source>
</evidence>
<protein>
    <submittedName>
        <fullName evidence="1">Uncharacterized protein</fullName>
    </submittedName>
</protein>
<keyword evidence="2" id="KW-1185">Reference proteome</keyword>